<name>A0A1H6X343_9MICO</name>
<dbReference type="EMBL" id="FNZI01000002">
    <property type="protein sequence ID" value="SEJ18985.1"/>
    <property type="molecule type" value="Genomic_DNA"/>
</dbReference>
<feature type="region of interest" description="Disordered" evidence="1">
    <location>
        <begin position="264"/>
        <end position="286"/>
    </location>
</feature>
<gene>
    <name evidence="3" type="ORF">SAMN05421637_1094</name>
</gene>
<evidence type="ECO:0000313" key="4">
    <source>
        <dbReference type="Proteomes" id="UP000183315"/>
    </source>
</evidence>
<accession>A0A1H6X343</accession>
<proteinExistence type="predicted"/>
<dbReference type="RefSeq" id="WP_052406068.1">
    <property type="nucleotide sequence ID" value="NZ_BBLU01000016.1"/>
</dbReference>
<keyword evidence="2" id="KW-1133">Transmembrane helix</keyword>
<protein>
    <recommendedName>
        <fullName evidence="5">Integral membrane protein</fullName>
    </recommendedName>
</protein>
<feature type="transmembrane region" description="Helical" evidence="2">
    <location>
        <begin position="186"/>
        <end position="206"/>
    </location>
</feature>
<keyword evidence="2" id="KW-0472">Membrane</keyword>
<evidence type="ECO:0000256" key="1">
    <source>
        <dbReference type="SAM" id="MobiDB-lite"/>
    </source>
</evidence>
<keyword evidence="2" id="KW-0812">Transmembrane</keyword>
<dbReference type="STRING" id="1043493.SAMN05421637_1094"/>
<reference evidence="4" key="1">
    <citation type="submission" date="2016-10" db="EMBL/GenBank/DDBJ databases">
        <authorList>
            <person name="Varghese N."/>
        </authorList>
    </citation>
    <scope>NUCLEOTIDE SEQUENCE [LARGE SCALE GENOMIC DNA]</scope>
    <source>
        <strain evidence="4">DSM 24868</strain>
    </source>
</reference>
<feature type="transmembrane region" description="Helical" evidence="2">
    <location>
        <begin position="97"/>
        <end position="119"/>
    </location>
</feature>
<evidence type="ECO:0000256" key="2">
    <source>
        <dbReference type="SAM" id="Phobius"/>
    </source>
</evidence>
<feature type="transmembrane region" description="Helical" evidence="2">
    <location>
        <begin position="16"/>
        <end position="34"/>
    </location>
</feature>
<keyword evidence="4" id="KW-1185">Reference proteome</keyword>
<feature type="transmembrane region" description="Helical" evidence="2">
    <location>
        <begin position="131"/>
        <end position="150"/>
    </location>
</feature>
<dbReference type="AlphaFoldDB" id="A0A1H6X343"/>
<dbReference type="Proteomes" id="UP000183315">
    <property type="component" value="Unassembled WGS sequence"/>
</dbReference>
<dbReference type="eggNOG" id="COG4325">
    <property type="taxonomic scope" value="Bacteria"/>
</dbReference>
<feature type="transmembrane region" description="Helical" evidence="2">
    <location>
        <begin position="162"/>
        <end position="181"/>
    </location>
</feature>
<sequence>MAWYDTYIVEPGRGPTLWLLIGFLVTFAITRGVTRRIRAREQAVARGEVEASSEGGLLSNIHLGGVHVHHQVWGILLVLLTGVLEFRFSPASPWAEVLAAFFGAGAALALDEFALWLHLEDVYWSAEGRKSIDAILIASVLALGLLLGSSPVGVDPSEQSSAWAFALALALHFAVVVLAFLKGKRVLGLIGIVIPIVSLVCAIRLAKPTSYWARRFYKDKKMARARRRYSEVYQRRWDRIRDRIGGAHGSRLSAAMERRVSDSIVRATEDDAPGDAVVPDRGPASR</sequence>
<evidence type="ECO:0000313" key="3">
    <source>
        <dbReference type="EMBL" id="SEJ18985.1"/>
    </source>
</evidence>
<evidence type="ECO:0008006" key="5">
    <source>
        <dbReference type="Google" id="ProtNLM"/>
    </source>
</evidence>
<organism evidence="3 4">
    <name type="scientific">Demequina mangrovi</name>
    <dbReference type="NCBI Taxonomy" id="1043493"/>
    <lineage>
        <taxon>Bacteria</taxon>
        <taxon>Bacillati</taxon>
        <taxon>Actinomycetota</taxon>
        <taxon>Actinomycetes</taxon>
        <taxon>Micrococcales</taxon>
        <taxon>Demequinaceae</taxon>
        <taxon>Demequina</taxon>
    </lineage>
</organism>